<evidence type="ECO:0000256" key="5">
    <source>
        <dbReference type="ARBA" id="ARBA00022679"/>
    </source>
</evidence>
<proteinExistence type="inferred from homology"/>
<dbReference type="RefSeq" id="WP_076555217.1">
    <property type="nucleotide sequence ID" value="NZ_FTNU01000007.1"/>
</dbReference>
<evidence type="ECO:0000256" key="7">
    <source>
        <dbReference type="ARBA" id="ARBA00022842"/>
    </source>
</evidence>
<dbReference type="EMBL" id="FTNU01000007">
    <property type="protein sequence ID" value="SIR90929.1"/>
    <property type="molecule type" value="Genomic_DNA"/>
</dbReference>
<comment type="catalytic activity">
    <reaction evidence="1">
        <text>(7,8-dihydropterin-6-yl)methyl diphosphate + 4-aminobenzoate = 7,8-dihydropteroate + diphosphate</text>
        <dbReference type="Rhea" id="RHEA:19949"/>
        <dbReference type="ChEBI" id="CHEBI:17836"/>
        <dbReference type="ChEBI" id="CHEBI:17839"/>
        <dbReference type="ChEBI" id="CHEBI:33019"/>
        <dbReference type="ChEBI" id="CHEBI:72950"/>
        <dbReference type="EC" id="2.5.1.15"/>
    </reaction>
</comment>
<comment type="function">
    <text evidence="9">Catalyzes the condensation of para-aminobenzoate (pABA) with 6-hydroxymethyl-7,8-dihydropterin diphosphate (DHPt-PP) to form 7,8-dihydropteroate (H2Pte), the immediate precursor of folate derivatives.</text>
</comment>
<dbReference type="UniPathway" id="UPA00077">
    <property type="reaction ID" value="UER00156"/>
</dbReference>
<evidence type="ECO:0000256" key="4">
    <source>
        <dbReference type="ARBA" id="ARBA00012458"/>
    </source>
</evidence>
<dbReference type="AlphaFoldDB" id="A0A1N7ESD1"/>
<dbReference type="InterPro" id="IPR011005">
    <property type="entry name" value="Dihydropteroate_synth-like_sf"/>
</dbReference>
<dbReference type="InterPro" id="IPR045031">
    <property type="entry name" value="DHP_synth-like"/>
</dbReference>
<dbReference type="SUPFAM" id="SSF51717">
    <property type="entry name" value="Dihydropteroate synthetase-like"/>
    <property type="match status" value="1"/>
</dbReference>
<feature type="domain" description="Pterin-binding" evidence="10">
    <location>
        <begin position="22"/>
        <end position="285"/>
    </location>
</feature>
<dbReference type="GO" id="GO:0046872">
    <property type="term" value="F:metal ion binding"/>
    <property type="evidence" value="ECO:0007669"/>
    <property type="project" value="UniProtKB-KW"/>
</dbReference>
<keyword evidence="12" id="KW-1185">Reference proteome</keyword>
<comment type="pathway">
    <text evidence="3 9">Cofactor biosynthesis; tetrahydrofolate biosynthesis; 7,8-dihydrofolate from 2-amino-4-hydroxy-6-hydroxymethyl-7,8-dihydropteridine diphosphate and 4-aminobenzoate: step 1/2.</text>
</comment>
<dbReference type="InterPro" id="IPR000489">
    <property type="entry name" value="Pterin-binding_dom"/>
</dbReference>
<dbReference type="PROSITE" id="PS00792">
    <property type="entry name" value="DHPS_1"/>
    <property type="match status" value="1"/>
</dbReference>
<dbReference type="GO" id="GO:0005829">
    <property type="term" value="C:cytosol"/>
    <property type="evidence" value="ECO:0007669"/>
    <property type="project" value="TreeGrafter"/>
</dbReference>
<evidence type="ECO:0000256" key="8">
    <source>
        <dbReference type="ARBA" id="ARBA00022909"/>
    </source>
</evidence>
<dbReference type="PROSITE" id="PS00793">
    <property type="entry name" value="DHPS_2"/>
    <property type="match status" value="1"/>
</dbReference>
<dbReference type="EC" id="2.5.1.15" evidence="4 9"/>
<evidence type="ECO:0000259" key="10">
    <source>
        <dbReference type="PROSITE" id="PS50972"/>
    </source>
</evidence>
<evidence type="ECO:0000256" key="3">
    <source>
        <dbReference type="ARBA" id="ARBA00004763"/>
    </source>
</evidence>
<organism evidence="11 12">
    <name type="scientific">Moraxella cuniculi DSM 21768</name>
    <dbReference type="NCBI Taxonomy" id="1122245"/>
    <lineage>
        <taxon>Bacteria</taxon>
        <taxon>Pseudomonadati</taxon>
        <taxon>Pseudomonadota</taxon>
        <taxon>Gammaproteobacteria</taxon>
        <taxon>Moraxellales</taxon>
        <taxon>Moraxellaceae</taxon>
        <taxon>Moraxella</taxon>
    </lineage>
</organism>
<dbReference type="CDD" id="cd00739">
    <property type="entry name" value="DHPS"/>
    <property type="match status" value="1"/>
</dbReference>
<dbReference type="InterPro" id="IPR006390">
    <property type="entry name" value="DHP_synth_dom"/>
</dbReference>
<keyword evidence="5 9" id="KW-0808">Transferase</keyword>
<evidence type="ECO:0000313" key="11">
    <source>
        <dbReference type="EMBL" id="SIR90929.1"/>
    </source>
</evidence>
<comment type="similarity">
    <text evidence="9">Belongs to the DHPS family.</text>
</comment>
<evidence type="ECO:0000313" key="12">
    <source>
        <dbReference type="Proteomes" id="UP000187495"/>
    </source>
</evidence>
<accession>A0A1N7ESD1</accession>
<keyword evidence="7 9" id="KW-0460">Magnesium</keyword>
<dbReference type="NCBIfam" id="TIGR01496">
    <property type="entry name" value="DHPS"/>
    <property type="match status" value="1"/>
</dbReference>
<comment type="cofactor">
    <cofactor evidence="2 9">
        <name>Mg(2+)</name>
        <dbReference type="ChEBI" id="CHEBI:18420"/>
    </cofactor>
</comment>
<keyword evidence="8 9" id="KW-0289">Folate biosynthesis</keyword>
<evidence type="ECO:0000256" key="2">
    <source>
        <dbReference type="ARBA" id="ARBA00001946"/>
    </source>
</evidence>
<reference evidence="12" key="1">
    <citation type="submission" date="2017-01" db="EMBL/GenBank/DDBJ databases">
        <authorList>
            <person name="Varghese N."/>
            <person name="Submissions S."/>
        </authorList>
    </citation>
    <scope>NUCLEOTIDE SEQUENCE [LARGE SCALE GENOMIC DNA]</scope>
    <source>
        <strain evidence="12">DSM 21768</strain>
    </source>
</reference>
<dbReference type="GO" id="GO:0004156">
    <property type="term" value="F:dihydropteroate synthase activity"/>
    <property type="evidence" value="ECO:0007669"/>
    <property type="project" value="UniProtKB-EC"/>
</dbReference>
<dbReference type="GO" id="GO:0046656">
    <property type="term" value="P:folic acid biosynthetic process"/>
    <property type="evidence" value="ECO:0007669"/>
    <property type="project" value="UniProtKB-KW"/>
</dbReference>
<dbReference type="PANTHER" id="PTHR20941:SF1">
    <property type="entry name" value="FOLIC ACID SYNTHESIS PROTEIN FOL1"/>
    <property type="match status" value="1"/>
</dbReference>
<dbReference type="PROSITE" id="PS50972">
    <property type="entry name" value="PTERIN_BINDING"/>
    <property type="match status" value="1"/>
</dbReference>
<dbReference type="Gene3D" id="3.20.20.20">
    <property type="entry name" value="Dihydropteroate synthase-like"/>
    <property type="match status" value="1"/>
</dbReference>
<dbReference type="Pfam" id="PF00809">
    <property type="entry name" value="Pterin_bind"/>
    <property type="match status" value="1"/>
</dbReference>
<gene>
    <name evidence="11" type="ORF">SAMN02745664_10729</name>
</gene>
<sequence>MSSQAKNFQLISRHKSLDLSTPKIMGILNITPDSFSDGGRYTNLDDALRQVEYMIEQGVHIVDIGGESTRPNALPVSSDVEIARVLPVVMAIRQRFGDGLWLSLDTSNPSLMQAGIEAGADMINDVRALTRKGAAAVAANLNVPVVLMHHRGEPDEMDRLASYHDVLNEVIAELGNHVNTAIKAGVSRDNIIIDVGMGFAKNFAEHRILTKNLDKVIGHFGLPMLFGVSRKRFLGEILQNGQKAWHNHEPSKRDTLGAAMSLLAVQAGASIVRVHDVAKTAQVLSLWQQIYGDE</sequence>
<dbReference type="Proteomes" id="UP000187495">
    <property type="component" value="Unassembled WGS sequence"/>
</dbReference>
<dbReference type="GO" id="GO:0046654">
    <property type="term" value="P:tetrahydrofolate biosynthetic process"/>
    <property type="evidence" value="ECO:0007669"/>
    <property type="project" value="UniProtKB-UniPathway"/>
</dbReference>
<keyword evidence="6 9" id="KW-0479">Metal-binding</keyword>
<evidence type="ECO:0000256" key="9">
    <source>
        <dbReference type="RuleBase" id="RU361205"/>
    </source>
</evidence>
<name>A0A1N7ESD1_9GAMM</name>
<protein>
    <recommendedName>
        <fullName evidence="4 9">Dihydropteroate synthase</fullName>
        <shortName evidence="9">DHPS</shortName>
        <ecNumber evidence="4 9">2.5.1.15</ecNumber>
    </recommendedName>
    <alternativeName>
        <fullName evidence="9">Dihydropteroate pyrophosphorylase</fullName>
    </alternativeName>
</protein>
<dbReference type="PANTHER" id="PTHR20941">
    <property type="entry name" value="FOLATE SYNTHESIS PROTEINS"/>
    <property type="match status" value="1"/>
</dbReference>
<evidence type="ECO:0000256" key="1">
    <source>
        <dbReference type="ARBA" id="ARBA00000012"/>
    </source>
</evidence>
<dbReference type="STRING" id="34061.B0189_05335"/>
<evidence type="ECO:0000256" key="6">
    <source>
        <dbReference type="ARBA" id="ARBA00022723"/>
    </source>
</evidence>